<dbReference type="InterPro" id="IPR035963">
    <property type="entry name" value="FERM_2"/>
</dbReference>
<dbReference type="Proteomes" id="UP001283361">
    <property type="component" value="Unassembled WGS sequence"/>
</dbReference>
<dbReference type="SMART" id="SM00295">
    <property type="entry name" value="B41"/>
    <property type="match status" value="1"/>
</dbReference>
<dbReference type="SUPFAM" id="SSF54236">
    <property type="entry name" value="Ubiquitin-like"/>
    <property type="match status" value="1"/>
</dbReference>
<evidence type="ECO:0000313" key="4">
    <source>
        <dbReference type="Proteomes" id="UP001283361"/>
    </source>
</evidence>
<dbReference type="Gene3D" id="2.30.29.30">
    <property type="entry name" value="Pleckstrin-homology domain (PH domain)/Phosphotyrosine-binding domain (PTB)"/>
    <property type="match status" value="1"/>
</dbReference>
<dbReference type="InterPro" id="IPR029071">
    <property type="entry name" value="Ubiquitin-like_domsf"/>
</dbReference>
<gene>
    <name evidence="3" type="ORF">RRG08_001486</name>
</gene>
<feature type="region of interest" description="Disordered" evidence="1">
    <location>
        <begin position="485"/>
        <end position="506"/>
    </location>
</feature>
<dbReference type="EMBL" id="JAWDGP010002302">
    <property type="protein sequence ID" value="KAK3784177.1"/>
    <property type="molecule type" value="Genomic_DNA"/>
</dbReference>
<dbReference type="GO" id="GO:0098592">
    <property type="term" value="C:cytoplasmic side of apical plasma membrane"/>
    <property type="evidence" value="ECO:0007669"/>
    <property type="project" value="TreeGrafter"/>
</dbReference>
<feature type="region of interest" description="Disordered" evidence="1">
    <location>
        <begin position="1074"/>
        <end position="1102"/>
    </location>
</feature>
<dbReference type="InterPro" id="IPR018979">
    <property type="entry name" value="FERM_N"/>
</dbReference>
<dbReference type="SUPFAM" id="SSF47031">
    <property type="entry name" value="Second domain of FERM"/>
    <property type="match status" value="1"/>
</dbReference>
<dbReference type="Pfam" id="PF00373">
    <property type="entry name" value="FERM_M"/>
    <property type="match status" value="1"/>
</dbReference>
<feature type="compositionally biased region" description="Low complexity" evidence="1">
    <location>
        <begin position="1074"/>
        <end position="1090"/>
    </location>
</feature>
<dbReference type="CDD" id="cd17101">
    <property type="entry name" value="FERM_F1_PTPN13_like"/>
    <property type="match status" value="1"/>
</dbReference>
<accession>A0AAE1AAV1</accession>
<dbReference type="PANTHER" id="PTHR13429:SF5">
    <property type="entry name" value="PROTEIN EXPANDED"/>
    <property type="match status" value="1"/>
</dbReference>
<feature type="compositionally biased region" description="Polar residues" evidence="1">
    <location>
        <begin position="414"/>
        <end position="423"/>
    </location>
</feature>
<feature type="compositionally biased region" description="Low complexity" evidence="1">
    <location>
        <begin position="358"/>
        <end position="367"/>
    </location>
</feature>
<dbReference type="InterPro" id="IPR014352">
    <property type="entry name" value="FERM/acyl-CoA-bd_prot_sf"/>
</dbReference>
<feature type="region of interest" description="Disordered" evidence="1">
    <location>
        <begin position="1182"/>
        <end position="1201"/>
    </location>
</feature>
<proteinExistence type="predicted"/>
<reference evidence="3" key="1">
    <citation type="journal article" date="2023" name="G3 (Bethesda)">
        <title>A reference genome for the long-term kleptoplast-retaining sea slug Elysia crispata morphotype clarki.</title>
        <authorList>
            <person name="Eastman K.E."/>
            <person name="Pendleton A.L."/>
            <person name="Shaikh M.A."/>
            <person name="Suttiyut T."/>
            <person name="Ogas R."/>
            <person name="Tomko P."/>
            <person name="Gavelis G."/>
            <person name="Widhalm J.R."/>
            <person name="Wisecaver J.H."/>
        </authorList>
    </citation>
    <scope>NUCLEOTIDE SEQUENCE</scope>
    <source>
        <strain evidence="3">ECLA1</strain>
    </source>
</reference>
<dbReference type="Gene3D" id="3.10.20.90">
    <property type="entry name" value="Phosphatidylinositol 3-kinase Catalytic Subunit, Chain A, domain 1"/>
    <property type="match status" value="1"/>
</dbReference>
<dbReference type="InterPro" id="IPR000299">
    <property type="entry name" value="FERM_domain"/>
</dbReference>
<protein>
    <recommendedName>
        <fullName evidence="2">FERM domain-containing protein</fullName>
    </recommendedName>
</protein>
<dbReference type="InterPro" id="IPR047145">
    <property type="entry name" value="FRMD6-like"/>
</dbReference>
<keyword evidence="4" id="KW-1185">Reference proteome</keyword>
<organism evidence="3 4">
    <name type="scientific">Elysia crispata</name>
    <name type="common">lettuce slug</name>
    <dbReference type="NCBI Taxonomy" id="231223"/>
    <lineage>
        <taxon>Eukaryota</taxon>
        <taxon>Metazoa</taxon>
        <taxon>Spiralia</taxon>
        <taxon>Lophotrochozoa</taxon>
        <taxon>Mollusca</taxon>
        <taxon>Gastropoda</taxon>
        <taxon>Heterobranchia</taxon>
        <taxon>Euthyneura</taxon>
        <taxon>Panpulmonata</taxon>
        <taxon>Sacoglossa</taxon>
        <taxon>Placobranchoidea</taxon>
        <taxon>Plakobranchidae</taxon>
        <taxon>Elysia</taxon>
    </lineage>
</organism>
<dbReference type="InterPro" id="IPR019749">
    <property type="entry name" value="Band_41_domain"/>
</dbReference>
<dbReference type="CDD" id="cd14473">
    <property type="entry name" value="FERM_B-lobe"/>
    <property type="match status" value="1"/>
</dbReference>
<name>A0AAE1AAV1_9GAST</name>
<dbReference type="SUPFAM" id="SSF50729">
    <property type="entry name" value="PH domain-like"/>
    <property type="match status" value="1"/>
</dbReference>
<sequence length="1318" mass="147643">MTAKPATAAVSSGKKRKLVNVHLLNGDEHVVNIDVKAKFQEVFNQVAGHLSIRETEYFGLAFKKDDEYHFILLDEKVHKLAPKQWKSGPGEGLDSQGKALINVWFRIQYYVDQVILLRERVTRHQYYLQLKENVVLFNHLYNEEKCLQLAAYALQADHGNFIPEKHESGYFNPTVYFPHWMVERHGIEYLEKNVPTIHKDLHNMTRNDAELRYIRVASSPPGAHNLHLYTVRKRKSDKAGNTWLAVCAKGVEVFEDDAGYKNHISTFLWKDIGKLYFDKKKFEIRSVQSAGGRRFMYYTDCDVKSKYLLNIARGTHMFQMAIQPKLMEIQHLDNEDQKRYRESYIYSDSRDRSHLQHSPSKSVSAAGSSCNQRYSLISDASSNTTSGIVSDRMAVSFDDGDDHSREFMIDGISPSPSSGTPKQPRSKFQLLASYKKSPQSNKTSPIQVPRSLELFKGSDGKNILTQELSPTSSNGSWRARHVSNPACLKGASSGPLPSPNTSSQEAGLYSALRRSGGRKGSFSKQYIHGSLLISGDRNTSGDSAVSVSGIFSGTDKLAPLSLPPSDHQVSGTTAGTPPPVAINSRRGSGGAAANFSLTPPLSLSQFKKKTGRSPPSSLHFSSGMIAKDSTPEQYKSRTSPRGIGHYSKPASSPRELSEKLSTLTSPRANIPEQYGSPRSKTLPHMQDRTESSKPQGSPRDVANVDVFKFQYTPRKYHTCSPGMDALFTTQSNKLQSNIPASIDSEIDQKEESSSYNVNPILSANDQTQPMHVAQMQHQQHLISQQLLVEHQKTQHAQTFVHNHQHQHLPLSVQQYHTQHQHTNQNQQTEYVQHQQTYYHQQQHQAHTHALHNEQSPRRAAEQYLLTHGLEAQTMHQQQPTAMKPPAYQIIEPTTLQDLPTKSEGFSQVSVNHGTDFALRQEQYELLLQYQQSQVQSKAQHQLQQHQLHFKQLVHHHQNKQDTQLTSTQHESSPHEVMKDMQKAQNEKLHVMESKAVQDVEENKENLFHSVENREENVKNSVVTEAEQIDAGSDQYKQTQGKGNLHPELKHILGQSHAISLPLITALCNDSTLMQDSRSQSGSRSSYDTSTVRSTDSRLTRLSHDTDSRRWSSCCQAGTGATTPEMKLSVLSGRPYSWHSEHFELDSQLSEVVDTSLHLQDIPVTTPPNPRAAVTNKHLNILDGKSTKNHNGAGNNSKGGGFVSSYLLPPQKMIESDPGPSSPRRACQGQGGTSWWDSPVPVLGLNDPQAASWADVIPYRLPIHQHMLAQGKRLLRNSGVGGHQHHQQMVPHRLNSGGHRDSDSSISHKQIMKENVGIA</sequence>
<dbReference type="InterPro" id="IPR018980">
    <property type="entry name" value="FERM_PH-like_C"/>
</dbReference>
<feature type="compositionally biased region" description="Low complexity" evidence="1">
    <location>
        <begin position="814"/>
        <end position="844"/>
    </location>
</feature>
<feature type="region of interest" description="Disordered" evidence="1">
    <location>
        <begin position="814"/>
        <end position="856"/>
    </location>
</feature>
<feature type="region of interest" description="Disordered" evidence="1">
    <location>
        <begin position="348"/>
        <end position="367"/>
    </location>
</feature>
<dbReference type="Gene3D" id="1.20.80.10">
    <property type="match status" value="1"/>
</dbReference>
<dbReference type="InterPro" id="IPR019748">
    <property type="entry name" value="FERM_central"/>
</dbReference>
<evidence type="ECO:0000256" key="1">
    <source>
        <dbReference type="SAM" id="MobiDB-lite"/>
    </source>
</evidence>
<dbReference type="InterPro" id="IPR011993">
    <property type="entry name" value="PH-like_dom_sf"/>
</dbReference>
<feature type="region of interest" description="Disordered" evidence="1">
    <location>
        <begin position="558"/>
        <end position="700"/>
    </location>
</feature>
<dbReference type="Pfam" id="PF09380">
    <property type="entry name" value="FERM_C"/>
    <property type="match status" value="1"/>
</dbReference>
<dbReference type="Pfam" id="PF09379">
    <property type="entry name" value="FERM_N"/>
    <property type="match status" value="1"/>
</dbReference>
<evidence type="ECO:0000259" key="2">
    <source>
        <dbReference type="PROSITE" id="PS50057"/>
    </source>
</evidence>
<dbReference type="PROSITE" id="PS50057">
    <property type="entry name" value="FERM_3"/>
    <property type="match status" value="1"/>
</dbReference>
<feature type="region of interest" description="Disordered" evidence="1">
    <location>
        <begin position="1290"/>
        <end position="1318"/>
    </location>
</feature>
<dbReference type="PANTHER" id="PTHR13429">
    <property type="entry name" value="FERM DOMAIN (PROTEIN4.1-EZRIN-RADIXIN-MOESIN) FAMILY"/>
    <property type="match status" value="1"/>
</dbReference>
<feature type="domain" description="FERM" evidence="2">
    <location>
        <begin position="17"/>
        <end position="323"/>
    </location>
</feature>
<feature type="region of interest" description="Disordered" evidence="1">
    <location>
        <begin position="1211"/>
        <end position="1232"/>
    </location>
</feature>
<comment type="caution">
    <text evidence="3">The sequence shown here is derived from an EMBL/GenBank/DDBJ whole genome shotgun (WGS) entry which is preliminary data.</text>
</comment>
<dbReference type="SMART" id="SM01196">
    <property type="entry name" value="FERM_C"/>
    <property type="match status" value="1"/>
</dbReference>
<feature type="region of interest" description="Disordered" evidence="1">
    <location>
        <begin position="399"/>
        <end position="425"/>
    </location>
</feature>
<feature type="compositionally biased region" description="Polar residues" evidence="1">
    <location>
        <begin position="595"/>
        <end position="605"/>
    </location>
</feature>
<dbReference type="GO" id="GO:0035332">
    <property type="term" value="P:positive regulation of hippo signaling"/>
    <property type="evidence" value="ECO:0007669"/>
    <property type="project" value="TreeGrafter"/>
</dbReference>
<evidence type="ECO:0000313" key="3">
    <source>
        <dbReference type="EMBL" id="KAK3784177.1"/>
    </source>
</evidence>